<accession>A0AAN9UCQ7</accession>
<keyword evidence="2" id="KW-0472">Membrane</keyword>
<dbReference type="AlphaFoldDB" id="A0AAN9UCQ7"/>
<evidence type="ECO:0000256" key="2">
    <source>
        <dbReference type="SAM" id="Phobius"/>
    </source>
</evidence>
<reference evidence="3 4" key="1">
    <citation type="submission" date="2024-02" db="EMBL/GenBank/DDBJ databases">
        <title>De novo assembly and annotation of 12 fungi associated with fruit tree decline syndrome in Ontario, Canada.</title>
        <authorList>
            <person name="Sulman M."/>
            <person name="Ellouze W."/>
            <person name="Ilyukhin E."/>
        </authorList>
    </citation>
    <scope>NUCLEOTIDE SEQUENCE [LARGE SCALE GENOMIC DNA]</scope>
    <source>
        <strain evidence="3 4">M11/M66-122</strain>
    </source>
</reference>
<feature type="transmembrane region" description="Helical" evidence="2">
    <location>
        <begin position="324"/>
        <end position="345"/>
    </location>
</feature>
<dbReference type="EMBL" id="JAKJXP020000104">
    <property type="protein sequence ID" value="KAK7745755.1"/>
    <property type="molecule type" value="Genomic_DNA"/>
</dbReference>
<feature type="region of interest" description="Disordered" evidence="1">
    <location>
        <begin position="264"/>
        <end position="283"/>
    </location>
</feature>
<organism evidence="3 4">
    <name type="scientific">Diatrype stigma</name>
    <dbReference type="NCBI Taxonomy" id="117547"/>
    <lineage>
        <taxon>Eukaryota</taxon>
        <taxon>Fungi</taxon>
        <taxon>Dikarya</taxon>
        <taxon>Ascomycota</taxon>
        <taxon>Pezizomycotina</taxon>
        <taxon>Sordariomycetes</taxon>
        <taxon>Xylariomycetidae</taxon>
        <taxon>Xylariales</taxon>
        <taxon>Diatrypaceae</taxon>
        <taxon>Diatrype</taxon>
    </lineage>
</organism>
<keyword evidence="4" id="KW-1185">Reference proteome</keyword>
<evidence type="ECO:0000313" key="3">
    <source>
        <dbReference type="EMBL" id="KAK7745755.1"/>
    </source>
</evidence>
<evidence type="ECO:0000313" key="4">
    <source>
        <dbReference type="Proteomes" id="UP001320420"/>
    </source>
</evidence>
<protein>
    <submittedName>
        <fullName evidence="3">Beta-glucosidase</fullName>
    </submittedName>
</protein>
<feature type="transmembrane region" description="Helical" evidence="2">
    <location>
        <begin position="365"/>
        <end position="383"/>
    </location>
</feature>
<feature type="transmembrane region" description="Helical" evidence="2">
    <location>
        <begin position="576"/>
        <end position="600"/>
    </location>
</feature>
<proteinExistence type="predicted"/>
<feature type="transmembrane region" description="Helical" evidence="2">
    <location>
        <begin position="504"/>
        <end position="526"/>
    </location>
</feature>
<sequence length="624" mass="69691">MSPVNEIILRLGDIGVGSFDSESERLQLCDALLATLQKVRSPWDIACTHNWVNPTTNAAIKTLIDAGIFKKWTEQGNKPLSTAEFAELTGADPVLLAPALSFVLALERRLHLRGPLVQFILPCVAFCLSIPRGWKIEAPEWIFRSPPGETSGFFLYYFKLLVALVIVCVDTMSWLCVCFAFAGPMMLSAIYEYMLDGKILKYMSWDYTGHMLPLLRARLLLAIVAGNILVMPDGHDQDFDLARSQVWKDVVKVVQRAAIPSNDLNINRQDSHPEETTQPPNGVFTAEGESVVELRAMEVETQHTEYIYDENAPSRLRTLLNSQASFGAAVGAPIIFFVGGFTYNILEAQSREGDNDTAHALAYGMWWMIIPHLAIISCAMLAANSPSILHSLVGDGGRAEAHTGPWRRRLRKVVKCTPRGTGSFQDRLRNLVKGVEDLELIKPAYDGRFETVSLWRRGPNKRLWVNEVIDWHESEARRASQTGVPRDGSPTLRKLLEFGVEDRLWLFFGVLVLVIVPSALAGATSWNTPRTGLSCRSLNHLAYLCAQILQMALWGWDTHLHYGSRDKLQKSVCWMVQFVVGAITVFISIGGTLMQIIGVYRNCLCSVSRLPLCETSECLQLTHM</sequence>
<evidence type="ECO:0000256" key="1">
    <source>
        <dbReference type="SAM" id="MobiDB-lite"/>
    </source>
</evidence>
<comment type="caution">
    <text evidence="3">The sequence shown here is derived from an EMBL/GenBank/DDBJ whole genome shotgun (WGS) entry which is preliminary data.</text>
</comment>
<name>A0AAN9UCQ7_9PEZI</name>
<gene>
    <name evidence="3" type="primary">BGL1_1</name>
    <name evidence="3" type="ORF">SLS62_009637</name>
</gene>
<keyword evidence="2" id="KW-0812">Transmembrane</keyword>
<feature type="transmembrane region" description="Helical" evidence="2">
    <location>
        <begin position="154"/>
        <end position="182"/>
    </location>
</feature>
<keyword evidence="2" id="KW-1133">Transmembrane helix</keyword>
<dbReference type="Proteomes" id="UP001320420">
    <property type="component" value="Unassembled WGS sequence"/>
</dbReference>